<proteinExistence type="predicted"/>
<gene>
    <name evidence="1" type="ordered locus">At2g24410</name>
    <name evidence="2" type="ORF">AN1_LOCUS8824</name>
</gene>
<evidence type="ECO:0000313" key="2">
    <source>
        <dbReference type="EMBL" id="VYS53363.1"/>
    </source>
</evidence>
<dbReference type="GeneID" id="816977"/>
<dbReference type="DNASU" id="816977"/>
<dbReference type="Proteomes" id="UP000426265">
    <property type="component" value="Unassembled WGS sequence"/>
</dbReference>
<dbReference type="Araport" id="AT2G24410"/>
<accession>A0A654EVR9</accession>
<name>A0A654EVR9_ARATH</name>
<organism evidence="2 3">
    <name type="scientific">Arabidopsis thaliana</name>
    <name type="common">Mouse-ear cress</name>
    <dbReference type="NCBI Taxonomy" id="3702"/>
    <lineage>
        <taxon>Eukaryota</taxon>
        <taxon>Viridiplantae</taxon>
        <taxon>Streptophyta</taxon>
        <taxon>Embryophyta</taxon>
        <taxon>Tracheophyta</taxon>
        <taxon>Spermatophyta</taxon>
        <taxon>Magnoliopsida</taxon>
        <taxon>eudicotyledons</taxon>
        <taxon>Gunneridae</taxon>
        <taxon>Pentapetalae</taxon>
        <taxon>rosids</taxon>
        <taxon>malvids</taxon>
        <taxon>Brassicales</taxon>
        <taxon>Brassicaceae</taxon>
        <taxon>Camelineae</taxon>
        <taxon>Arabidopsis</taxon>
    </lineage>
</organism>
<protein>
    <submittedName>
        <fullName evidence="2">Uncharacterized protein</fullName>
    </submittedName>
</protein>
<dbReference type="KEGG" id="ath:AT2G24410"/>
<dbReference type="EMBL" id="CACRSJ010000105">
    <property type="protein sequence ID" value="VYS53363.1"/>
    <property type="molecule type" value="Genomic_DNA"/>
</dbReference>
<evidence type="ECO:0000313" key="1">
    <source>
        <dbReference type="Araport" id="AT2G24410"/>
    </source>
</evidence>
<dbReference type="ExpressionAtlas" id="A0A654EVR9">
    <property type="expression patterns" value="baseline and differential"/>
</dbReference>
<dbReference type="SMR" id="A0A654EVR9"/>
<dbReference type="AlphaFoldDB" id="A0A654EVR9"/>
<dbReference type="Gene3D" id="2.60.200.20">
    <property type="match status" value="1"/>
</dbReference>
<reference evidence="2 3" key="1">
    <citation type="submission" date="2019-11" db="EMBL/GenBank/DDBJ databases">
        <authorList>
            <person name="Jiao W.-B."/>
            <person name="Schneeberger K."/>
        </authorList>
    </citation>
    <scope>NUCLEOTIDE SEQUENCE [LARGE SCALE GENOMIC DNA]</scope>
    <source>
        <strain evidence="3">cv. An-1</strain>
    </source>
</reference>
<evidence type="ECO:0000313" key="3">
    <source>
        <dbReference type="Proteomes" id="UP000426265"/>
    </source>
</evidence>
<sequence>MIEKHGVRCFELSRKLAEETNIYKGITLLFNNPVDNRKPKERWRLYHFKDGEPLKETLCIHYQICYLFGRERKIRHSY</sequence>